<dbReference type="AlphaFoldDB" id="A0A8X6TT07"/>
<proteinExistence type="predicted"/>
<protein>
    <submittedName>
        <fullName evidence="1">Uncharacterized protein</fullName>
    </submittedName>
</protein>
<evidence type="ECO:0000313" key="2">
    <source>
        <dbReference type="Proteomes" id="UP000887013"/>
    </source>
</evidence>
<name>A0A8X6TT07_NEPPI</name>
<reference evidence="1" key="1">
    <citation type="submission" date="2020-08" db="EMBL/GenBank/DDBJ databases">
        <title>Multicomponent nature underlies the extraordinary mechanical properties of spider dragline silk.</title>
        <authorList>
            <person name="Kono N."/>
            <person name="Nakamura H."/>
            <person name="Mori M."/>
            <person name="Yoshida Y."/>
            <person name="Ohtoshi R."/>
            <person name="Malay A.D."/>
            <person name="Moran D.A.P."/>
            <person name="Tomita M."/>
            <person name="Numata K."/>
            <person name="Arakawa K."/>
        </authorList>
    </citation>
    <scope>NUCLEOTIDE SEQUENCE</scope>
</reference>
<dbReference type="Proteomes" id="UP000887013">
    <property type="component" value="Unassembled WGS sequence"/>
</dbReference>
<comment type="caution">
    <text evidence="1">The sequence shown here is derived from an EMBL/GenBank/DDBJ whole genome shotgun (WGS) entry which is preliminary data.</text>
</comment>
<dbReference type="EMBL" id="BMAW01063591">
    <property type="protein sequence ID" value="GFT41017.1"/>
    <property type="molecule type" value="Genomic_DNA"/>
</dbReference>
<evidence type="ECO:0000313" key="1">
    <source>
        <dbReference type="EMBL" id="GFT41017.1"/>
    </source>
</evidence>
<gene>
    <name evidence="1" type="ORF">NPIL_437741</name>
</gene>
<sequence>MLNVIVTEKPLHTSVAEKSGLGTVRVARAVVPQIENRTEVHQPKAGNRASGDWFLYEHFIDGNPGRITGLSANIYAQEAPRRQLRRNTTFLDFNQVHIRLYGQNAHNHNHIYQSNQRNIIIPVNIFPNVGVKIEILTEMHVQAKYGRAPHACIKHSV</sequence>
<accession>A0A8X6TT07</accession>
<keyword evidence="2" id="KW-1185">Reference proteome</keyword>
<organism evidence="1 2">
    <name type="scientific">Nephila pilipes</name>
    <name type="common">Giant wood spider</name>
    <name type="synonym">Nephila maculata</name>
    <dbReference type="NCBI Taxonomy" id="299642"/>
    <lineage>
        <taxon>Eukaryota</taxon>
        <taxon>Metazoa</taxon>
        <taxon>Ecdysozoa</taxon>
        <taxon>Arthropoda</taxon>
        <taxon>Chelicerata</taxon>
        <taxon>Arachnida</taxon>
        <taxon>Araneae</taxon>
        <taxon>Araneomorphae</taxon>
        <taxon>Entelegynae</taxon>
        <taxon>Araneoidea</taxon>
        <taxon>Nephilidae</taxon>
        <taxon>Nephila</taxon>
    </lineage>
</organism>